<name>A0ABP4VFC6_9MICO</name>
<dbReference type="InterPro" id="IPR031330">
    <property type="entry name" value="Gly_Hdrlase_35_cat"/>
</dbReference>
<organism evidence="5 6">
    <name type="scientific">Isoptericola hypogeus</name>
    <dbReference type="NCBI Taxonomy" id="300179"/>
    <lineage>
        <taxon>Bacteria</taxon>
        <taxon>Bacillati</taxon>
        <taxon>Actinomycetota</taxon>
        <taxon>Actinomycetes</taxon>
        <taxon>Micrococcales</taxon>
        <taxon>Promicromonosporaceae</taxon>
        <taxon>Isoptericola</taxon>
    </lineage>
</organism>
<dbReference type="SUPFAM" id="SSF51445">
    <property type="entry name" value="(Trans)glycosidases"/>
    <property type="match status" value="1"/>
</dbReference>
<dbReference type="Gene3D" id="3.40.50.880">
    <property type="match status" value="1"/>
</dbReference>
<accession>A0ABP4VFC6</accession>
<dbReference type="RefSeq" id="WP_344248225.1">
    <property type="nucleotide sequence ID" value="NZ_BAAAPM010000003.1"/>
</dbReference>
<evidence type="ECO:0000256" key="1">
    <source>
        <dbReference type="ARBA" id="ARBA00009809"/>
    </source>
</evidence>
<dbReference type="Pfam" id="PF01301">
    <property type="entry name" value="Glyco_hydro_35"/>
    <property type="match status" value="1"/>
</dbReference>
<comment type="caution">
    <text evidence="5">The sequence shown here is derived from an EMBL/GenBank/DDBJ whole genome shotgun (WGS) entry which is preliminary data.</text>
</comment>
<evidence type="ECO:0008006" key="7">
    <source>
        <dbReference type="Google" id="ProtNLM"/>
    </source>
</evidence>
<dbReference type="PANTHER" id="PTHR23421">
    <property type="entry name" value="BETA-GALACTOSIDASE RELATED"/>
    <property type="match status" value="1"/>
</dbReference>
<dbReference type="EMBL" id="BAAAPM010000003">
    <property type="protein sequence ID" value="GAA1724611.1"/>
    <property type="molecule type" value="Genomic_DNA"/>
</dbReference>
<proteinExistence type="inferred from homology"/>
<feature type="domain" description="Glycoside hydrolase 35 catalytic" evidence="3">
    <location>
        <begin position="21"/>
        <end position="181"/>
    </location>
</feature>
<dbReference type="Gene3D" id="3.20.20.80">
    <property type="entry name" value="Glycosidases"/>
    <property type="match status" value="1"/>
</dbReference>
<evidence type="ECO:0000256" key="2">
    <source>
        <dbReference type="RuleBase" id="RU003679"/>
    </source>
</evidence>
<evidence type="ECO:0000259" key="4">
    <source>
        <dbReference type="Pfam" id="PF22369"/>
    </source>
</evidence>
<comment type="similarity">
    <text evidence="1 2">Belongs to the glycosyl hydrolase 35 family.</text>
</comment>
<evidence type="ECO:0000313" key="6">
    <source>
        <dbReference type="Proteomes" id="UP001501138"/>
    </source>
</evidence>
<evidence type="ECO:0000259" key="3">
    <source>
        <dbReference type="Pfam" id="PF01301"/>
    </source>
</evidence>
<dbReference type="InterPro" id="IPR029062">
    <property type="entry name" value="Class_I_gatase-like"/>
</dbReference>
<dbReference type="InterPro" id="IPR001944">
    <property type="entry name" value="Glycoside_Hdrlase_35"/>
</dbReference>
<dbReference type="InterPro" id="IPR054746">
    <property type="entry name" value="GLMA-like_second"/>
</dbReference>
<protein>
    <recommendedName>
        <fullName evidence="7">Beta-galactosidase</fullName>
    </recommendedName>
</protein>
<sequence length="754" mass="80770">MTATPSAASHAPSVPTLHDDLVLSGEIHYFRLEVSEWEDRLDAALAMGINTVATYIPWIVHELPDGSFDLTGRTRPHLDLGRFLDLCAERGLAVVARPGPFVMAELKHEGLPYSLFRDHPEVVPPSWDGATPDVTVVDYTHPAYLAACRGWYDAVIPLLAARTPSRGGTVVGVQLDNEIGMLPWVTNSPDLSDRTVADLVAWLVAAEGEQAVKERYGLDPADTGAWGPALRSPDDEVVLALHRDLGRFTREKYASYVRHLASWARELGVDVPFLVNIHGCWGGAASMFPLGVSQLYKTWEGDTDVIPGTDYYIGDLTLEKLPGFWASNAFVAATTVPGQPTGSMEFEVGSGDYGESLGVNSGPEAGPLKLQTCLAQGNTLVNYYLLTGGRNPRLFEPVGDGNDRVAFTGERHGFAAPLDPEGRQSPGHARLADATRAAAGQADLLRAARPETPPVTLGFVPDHYMTEYHYPRSERDRRFVAELDRFRGSGPREILTRALAVSGFAPDAVNLQDGPLALPTDRVLALAPTPYLDDEIQERLVAWVLAGGRLLLHGPVPTRDLLDRPATRLADALGLTVADRLDERVGFFPSIVPADDRLEMAEVRGGFVQPLGVPDGADVLARVAGGAGSPGAGEACVVRVAHGAGQVLVVAADIPCLLPVWQRLLAELGAEPLVRQTTSVPGVVVVPTATADGTRVVHTLNPSPWDAEVTLERDGRPLLAEPLRLPARTGAWLVQEPGAAHATLGWIGGTGAAR</sequence>
<gene>
    <name evidence="5" type="ORF">GCM10009809_20490</name>
</gene>
<feature type="domain" description="GLMA-like second" evidence="4">
    <location>
        <begin position="495"/>
        <end position="583"/>
    </location>
</feature>
<reference evidence="6" key="1">
    <citation type="journal article" date="2019" name="Int. J. Syst. Evol. Microbiol.">
        <title>The Global Catalogue of Microorganisms (GCM) 10K type strain sequencing project: providing services to taxonomists for standard genome sequencing and annotation.</title>
        <authorList>
            <consortium name="The Broad Institute Genomics Platform"/>
            <consortium name="The Broad Institute Genome Sequencing Center for Infectious Disease"/>
            <person name="Wu L."/>
            <person name="Ma J."/>
        </authorList>
    </citation>
    <scope>NUCLEOTIDE SEQUENCE [LARGE SCALE GENOMIC DNA]</scope>
    <source>
        <strain evidence="6">JCM 15589</strain>
    </source>
</reference>
<dbReference type="Pfam" id="PF22369">
    <property type="entry name" value="GLMA_2nd"/>
    <property type="match status" value="1"/>
</dbReference>
<evidence type="ECO:0000313" key="5">
    <source>
        <dbReference type="EMBL" id="GAA1724611.1"/>
    </source>
</evidence>
<dbReference type="InterPro" id="IPR017853">
    <property type="entry name" value="GH"/>
</dbReference>
<dbReference type="Proteomes" id="UP001501138">
    <property type="component" value="Unassembled WGS sequence"/>
</dbReference>
<keyword evidence="6" id="KW-1185">Reference proteome</keyword>